<accession>A0A5R8QGT2</accession>
<dbReference type="PIRSF" id="PIRSF004555">
    <property type="entry name" value="UCP004555"/>
    <property type="match status" value="1"/>
</dbReference>
<dbReference type="OrthoDB" id="9795263at2"/>
<dbReference type="InterPro" id="IPR004401">
    <property type="entry name" value="YbaB/EbfC"/>
</dbReference>
<keyword evidence="3" id="KW-0175">Coiled coil</keyword>
<dbReference type="SUPFAM" id="SSF82607">
    <property type="entry name" value="YbaB-like"/>
    <property type="match status" value="1"/>
</dbReference>
<keyword evidence="2" id="KW-0963">Cytoplasm</keyword>
<dbReference type="GO" id="GO:0043590">
    <property type="term" value="C:bacterial nucleoid"/>
    <property type="evidence" value="ECO:0007669"/>
    <property type="project" value="UniProtKB-UniRule"/>
</dbReference>
<sequence length="103" mass="11287">MAGYGKMMQQMAKMQRDMEKKQAELDATEFVGTAGGSAVEITVNGKREVLNLSIMDELVDVEEKEELIDMLKIAINDALNKVEVETDKAMSKFSGGANIPGLF</sequence>
<gene>
    <name evidence="4" type="ORF">FEZ08_00855</name>
</gene>
<dbReference type="RefSeq" id="WP_138189806.1">
    <property type="nucleotide sequence ID" value="NZ_VBWP01000001.1"/>
</dbReference>
<comment type="subunit">
    <text evidence="2">Homodimer.</text>
</comment>
<dbReference type="Pfam" id="PF02575">
    <property type="entry name" value="YbaB_DNA_bd"/>
    <property type="match status" value="1"/>
</dbReference>
<dbReference type="EMBL" id="VBWP01000001">
    <property type="protein sequence ID" value="TLG77198.1"/>
    <property type="molecule type" value="Genomic_DNA"/>
</dbReference>
<dbReference type="InterPro" id="IPR036894">
    <property type="entry name" value="YbaB-like_sf"/>
</dbReference>
<dbReference type="InParanoid" id="A0A5R8QGT2"/>
<dbReference type="PANTHER" id="PTHR33449">
    <property type="entry name" value="NUCLEOID-ASSOCIATED PROTEIN YBAB"/>
    <property type="match status" value="1"/>
</dbReference>
<evidence type="ECO:0000256" key="2">
    <source>
        <dbReference type="HAMAP-Rule" id="MF_00274"/>
    </source>
</evidence>
<evidence type="ECO:0000313" key="4">
    <source>
        <dbReference type="EMBL" id="TLG77198.1"/>
    </source>
</evidence>
<comment type="function">
    <text evidence="2">Binds to DNA and alters its conformation. May be involved in regulation of gene expression, nucleoid organization and DNA protection.</text>
</comment>
<dbReference type="PANTHER" id="PTHR33449:SF1">
    <property type="entry name" value="NUCLEOID-ASSOCIATED PROTEIN YBAB"/>
    <property type="match status" value="1"/>
</dbReference>
<dbReference type="GO" id="GO:0005829">
    <property type="term" value="C:cytosol"/>
    <property type="evidence" value="ECO:0007669"/>
    <property type="project" value="TreeGrafter"/>
</dbReference>
<organism evidence="4 5">
    <name type="scientific">Culicoidibacter larvae</name>
    <dbReference type="NCBI Taxonomy" id="2579976"/>
    <lineage>
        <taxon>Bacteria</taxon>
        <taxon>Bacillati</taxon>
        <taxon>Bacillota</taxon>
        <taxon>Culicoidibacteria</taxon>
        <taxon>Culicoidibacterales</taxon>
        <taxon>Culicoidibacteraceae</taxon>
        <taxon>Culicoidibacter</taxon>
    </lineage>
</organism>
<protein>
    <recommendedName>
        <fullName evidence="2">Nucleoid-associated protein FEZ08_00855</fullName>
    </recommendedName>
</protein>
<keyword evidence="1 2" id="KW-0238">DNA-binding</keyword>
<dbReference type="Gene3D" id="3.30.1310.10">
    <property type="entry name" value="Nucleoid-associated protein YbaB-like domain"/>
    <property type="match status" value="1"/>
</dbReference>
<dbReference type="NCBIfam" id="TIGR00103">
    <property type="entry name" value="DNA_YbaB_EbfC"/>
    <property type="match status" value="1"/>
</dbReference>
<reference evidence="4 5" key="1">
    <citation type="submission" date="2019-05" db="EMBL/GenBank/DDBJ databases">
        <title>Culicoidintestinum kansasii gen. nov., sp. nov. from the gastrointestinal tract of the biting midge, Culicoides sonorensis.</title>
        <authorList>
            <person name="Neupane S."/>
            <person name="Ghosh A."/>
            <person name="Gunther S."/>
            <person name="Martin K."/>
            <person name="Zurek L."/>
        </authorList>
    </citation>
    <scope>NUCLEOTIDE SEQUENCE [LARGE SCALE GENOMIC DNA]</scope>
    <source>
        <strain evidence="4 5">CS-1</strain>
    </source>
</reference>
<evidence type="ECO:0000256" key="3">
    <source>
        <dbReference type="SAM" id="Coils"/>
    </source>
</evidence>
<dbReference type="AlphaFoldDB" id="A0A5R8QGT2"/>
<dbReference type="FunCoup" id="A0A5R8QGT2">
    <property type="interactions" value="204"/>
</dbReference>
<dbReference type="HAMAP" id="MF_00274">
    <property type="entry name" value="DNA_YbaB_EbfC"/>
    <property type="match status" value="1"/>
</dbReference>
<evidence type="ECO:0000256" key="1">
    <source>
        <dbReference type="ARBA" id="ARBA00023125"/>
    </source>
</evidence>
<comment type="subcellular location">
    <subcellularLocation>
        <location evidence="2">Cytoplasm</location>
        <location evidence="2">Nucleoid</location>
    </subcellularLocation>
</comment>
<dbReference type="Proteomes" id="UP000306912">
    <property type="component" value="Unassembled WGS sequence"/>
</dbReference>
<evidence type="ECO:0000313" key="5">
    <source>
        <dbReference type="Proteomes" id="UP000306912"/>
    </source>
</evidence>
<dbReference type="GO" id="GO:0003677">
    <property type="term" value="F:DNA binding"/>
    <property type="evidence" value="ECO:0007669"/>
    <property type="project" value="UniProtKB-UniRule"/>
</dbReference>
<name>A0A5R8QGT2_9FIRM</name>
<proteinExistence type="inferred from homology"/>
<comment type="similarity">
    <text evidence="2">Belongs to the YbaB/EbfC family.</text>
</comment>
<feature type="coiled-coil region" evidence="3">
    <location>
        <begin position="4"/>
        <end position="31"/>
    </location>
</feature>
<keyword evidence="5" id="KW-1185">Reference proteome</keyword>
<comment type="caution">
    <text evidence="4">The sequence shown here is derived from an EMBL/GenBank/DDBJ whole genome shotgun (WGS) entry which is preliminary data.</text>
</comment>